<dbReference type="Gene3D" id="3.30.420.10">
    <property type="entry name" value="Ribonuclease H-like superfamily/Ribonuclease H"/>
    <property type="match status" value="2"/>
</dbReference>
<name>A0A2I0LAG8_PUNGR</name>
<accession>A0A2I0LAG8</accession>
<gene>
    <name evidence="2" type="ORF">CRG98_001918</name>
</gene>
<feature type="non-terminal residue" evidence="2">
    <location>
        <position position="667"/>
    </location>
</feature>
<dbReference type="SUPFAM" id="SSF56672">
    <property type="entry name" value="DNA/RNA polymerases"/>
    <property type="match status" value="1"/>
</dbReference>
<comment type="caution">
    <text evidence="2">The sequence shown here is derived from an EMBL/GenBank/DDBJ whole genome shotgun (WGS) entry which is preliminary data.</text>
</comment>
<dbReference type="Gene3D" id="3.10.10.10">
    <property type="entry name" value="HIV Type 1 Reverse Transcriptase, subunit A, domain 1"/>
    <property type="match status" value="1"/>
</dbReference>
<dbReference type="PANTHER" id="PTHR37984:SF5">
    <property type="entry name" value="PROTEIN NYNRIN-LIKE"/>
    <property type="match status" value="1"/>
</dbReference>
<dbReference type="PROSITE" id="PS50994">
    <property type="entry name" value="INTEGRASE"/>
    <property type="match status" value="1"/>
</dbReference>
<dbReference type="AlphaFoldDB" id="A0A2I0LAG8"/>
<organism evidence="2 3">
    <name type="scientific">Punica granatum</name>
    <name type="common">Pomegranate</name>
    <dbReference type="NCBI Taxonomy" id="22663"/>
    <lineage>
        <taxon>Eukaryota</taxon>
        <taxon>Viridiplantae</taxon>
        <taxon>Streptophyta</taxon>
        <taxon>Embryophyta</taxon>
        <taxon>Tracheophyta</taxon>
        <taxon>Spermatophyta</taxon>
        <taxon>Magnoliopsida</taxon>
        <taxon>eudicotyledons</taxon>
        <taxon>Gunneridae</taxon>
        <taxon>Pentapetalae</taxon>
        <taxon>rosids</taxon>
        <taxon>malvids</taxon>
        <taxon>Myrtales</taxon>
        <taxon>Lythraceae</taxon>
        <taxon>Punica</taxon>
    </lineage>
</organism>
<dbReference type="PANTHER" id="PTHR37984">
    <property type="entry name" value="PROTEIN CBG26694"/>
    <property type="match status" value="1"/>
</dbReference>
<reference evidence="2 3" key="1">
    <citation type="submission" date="2017-11" db="EMBL/GenBank/DDBJ databases">
        <title>De-novo sequencing of pomegranate (Punica granatum L.) genome.</title>
        <authorList>
            <person name="Akparov Z."/>
            <person name="Amiraslanov A."/>
            <person name="Hajiyeva S."/>
            <person name="Abbasov M."/>
            <person name="Kaur K."/>
            <person name="Hamwieh A."/>
            <person name="Solovyev V."/>
            <person name="Salamov A."/>
            <person name="Braich B."/>
            <person name="Kosarev P."/>
            <person name="Mahmoud A."/>
            <person name="Hajiyev E."/>
            <person name="Babayeva S."/>
            <person name="Izzatullayeva V."/>
            <person name="Mammadov A."/>
            <person name="Mammadov A."/>
            <person name="Sharifova S."/>
            <person name="Ojaghi J."/>
            <person name="Eynullazada K."/>
            <person name="Bayramov B."/>
            <person name="Abdulazimova A."/>
            <person name="Shahmuradov I."/>
        </authorList>
    </citation>
    <scope>NUCLEOTIDE SEQUENCE [LARGE SCALE GENOMIC DNA]</scope>
    <source>
        <strain evidence="3">cv. AG2017</strain>
        <tissue evidence="2">Leaf</tissue>
    </source>
</reference>
<dbReference type="InterPro" id="IPR043128">
    <property type="entry name" value="Rev_trsase/Diguanyl_cyclase"/>
</dbReference>
<dbReference type="InterPro" id="IPR001584">
    <property type="entry name" value="Integrase_cat-core"/>
</dbReference>
<dbReference type="InterPro" id="IPR036397">
    <property type="entry name" value="RNaseH_sf"/>
</dbReference>
<dbReference type="SUPFAM" id="SSF53098">
    <property type="entry name" value="Ribonuclease H-like"/>
    <property type="match status" value="2"/>
</dbReference>
<evidence type="ECO:0000259" key="1">
    <source>
        <dbReference type="PROSITE" id="PS50994"/>
    </source>
</evidence>
<sequence length="667" mass="76813">MLKIGTGLDPTQRAWMIDFLKEYQEIFAWSYADMPGLDPSIVKHFLPFDTENFPLKRQHLQRQRADLLLRIKEEVVKQINAGFLEVCNYSEWVANIMPVEKKDGRVRVCVDYRDLNKASPKDNFPLPHIDVLVDNTARHNQFSFMDGFSGYNQIQMAEEDKIKTTFITMWGTFCYKVMPFGLKNAGATYQRAMVMLFHDMIAKSKEGEDHLVNLRRLFERFVVSERGIEVDPDKVKAIRELPLLSTVRKVRSFLGRLNYIANLSDKYQPLFRLLRKNAAIEWDNECQKAFDYIKIYLVQLPVLVPPTLCRPLILYLTIRRQSLGPSSMRNIIKWRCQLTEYDIQYVPRTLVKGLAIADHLVEFLIEDDTPINSKFPDEGILQVDGEEDKPAWKMYFDGAVNSTGFGIGAVLISLDRHYYTIAAKAAIDFKVKELEVFGDSMLTIFQTLGQWKTKDVKLVPYHEYLEELAENFEKILFTYTPHIKNQFTDALATLASMMSITKENLIEPLEIEIAKGPAYCDTIEATDEQPCALLLERRDSLPPFLRRHTTLADCAKDVRHCHLCQVYANHIKAPHNELRPMAASWPFSMWGIDVIGPINPKVSNGHMFILVAIDYFTKWIKAITLASVTANAVARFLKCDIIARYEVPETIITNNAKNLNNKMIDEL</sequence>
<dbReference type="Proteomes" id="UP000233551">
    <property type="component" value="Unassembled WGS sequence"/>
</dbReference>
<dbReference type="InterPro" id="IPR012337">
    <property type="entry name" value="RNaseH-like_sf"/>
</dbReference>
<dbReference type="STRING" id="22663.A0A2I0LAG8"/>
<dbReference type="GO" id="GO:0003676">
    <property type="term" value="F:nucleic acid binding"/>
    <property type="evidence" value="ECO:0007669"/>
    <property type="project" value="InterPro"/>
</dbReference>
<dbReference type="CDD" id="cd01647">
    <property type="entry name" value="RT_LTR"/>
    <property type="match status" value="1"/>
</dbReference>
<dbReference type="InterPro" id="IPR043502">
    <property type="entry name" value="DNA/RNA_pol_sf"/>
</dbReference>
<dbReference type="Gene3D" id="3.30.70.270">
    <property type="match status" value="1"/>
</dbReference>
<dbReference type="GO" id="GO:0015074">
    <property type="term" value="P:DNA integration"/>
    <property type="evidence" value="ECO:0007669"/>
    <property type="project" value="InterPro"/>
</dbReference>
<evidence type="ECO:0000313" key="3">
    <source>
        <dbReference type="Proteomes" id="UP000233551"/>
    </source>
</evidence>
<dbReference type="EMBL" id="PGOL01000081">
    <property type="protein sequence ID" value="PKI77688.1"/>
    <property type="molecule type" value="Genomic_DNA"/>
</dbReference>
<dbReference type="Pfam" id="PF00078">
    <property type="entry name" value="RVT_1"/>
    <property type="match status" value="1"/>
</dbReference>
<proteinExistence type="predicted"/>
<keyword evidence="3" id="KW-1185">Reference proteome</keyword>
<protein>
    <recommendedName>
        <fullName evidence="1">Integrase catalytic domain-containing protein</fullName>
    </recommendedName>
</protein>
<feature type="domain" description="Integrase catalytic" evidence="1">
    <location>
        <begin position="582"/>
        <end position="667"/>
    </location>
</feature>
<evidence type="ECO:0000313" key="2">
    <source>
        <dbReference type="EMBL" id="PKI77688.1"/>
    </source>
</evidence>
<dbReference type="InterPro" id="IPR000477">
    <property type="entry name" value="RT_dom"/>
</dbReference>
<dbReference type="InterPro" id="IPR050951">
    <property type="entry name" value="Retrovirus_Pol_polyprotein"/>
</dbReference>